<dbReference type="EMBL" id="MT143977">
    <property type="protein sequence ID" value="QJA44516.1"/>
    <property type="molecule type" value="Genomic_DNA"/>
</dbReference>
<name>A0A6H1Z9E0_9ZZZZ</name>
<proteinExistence type="predicted"/>
<dbReference type="InterPro" id="IPR013783">
    <property type="entry name" value="Ig-like_fold"/>
</dbReference>
<sequence length="862" mass="94359">MKLSDADLALLRNRPHRTKLYLSIFQPATVFAGQVKDDGPQGVPVRGSYLINFKNVTVGSGWNDHTGMTMLVGTALGLSDVGRIRVRATNSDTIDVAENYHIDWKVNQYLTILRYREVWPVFPRIIQNVNNTLTFYKDYDKTYTNQNELLGTIACMGPHRAAYIEDDGYARLWYTTSGTSSLNNYALSYDWAFEGGTPAGSAVANPGFVTYDTPGHYVTSLNITTASGTVDSSYRYVSIYDRPENGTNVPVLKWEMSNLHGSRAEGGYTADITIREPIGDLYDGAVVVIFADDWYTDTKALSIADGYMLAADTSFMLWAGGGKIEVYKNVYIPYPLNKSLGGNAENCSRIIFAGYILKGSIRYSYKDSSVEFSIGNITEVMKQAVCYPITVEDTNEPLDWYELKDMTPRHALYHYLKWHSTVLSLADFRFVGSEYPVQFFDSDRESLFDAVDNFMRDALIGEFVSDRQGTLWAEVSMPAIPNATGTSTPIMEITKQDWMNEPTIEETVIDPLSYLELGGVAYSNDGGITKAITVAAPGQVAGYRGTVESRQGLVFDPAAGTNQPQALTGNIFADRNARYRSINMELAGNYRNLDIAPQEAVTVDIKAGDTNRGKAIKGLYFPGDMDWSWDAKNNLLLPRAGLSKITSGIVGSEIYSAGISTFPRFDPVTGNNADGVTTISCTHTATRQNRLVVIGLGVNSAITDLTVTYGGVAITAIGSSNSLGGRYLYLCYKTQPLTGLQTVTASWTGATNARMIVYTFCGVNQTYILTADASTGTGTSILTSAHGDFEGLCVDFALTYAPGHVLTAGDGQIVRRTEASGLALRLSSSTKVVAQLTNLSWLSDISVDYIHYVVRIHPLVYP</sequence>
<dbReference type="Gene3D" id="2.60.40.10">
    <property type="entry name" value="Immunoglobulins"/>
    <property type="match status" value="1"/>
</dbReference>
<dbReference type="EMBL" id="MT144598">
    <property type="protein sequence ID" value="QJH94232.1"/>
    <property type="molecule type" value="Genomic_DNA"/>
</dbReference>
<dbReference type="AlphaFoldDB" id="A0A6H1Z9E0"/>
<gene>
    <name evidence="1" type="ORF">TM448A00111_0019</name>
    <name evidence="2" type="ORF">TM448B00196_0019</name>
</gene>
<organism evidence="1">
    <name type="scientific">viral metagenome</name>
    <dbReference type="NCBI Taxonomy" id="1070528"/>
    <lineage>
        <taxon>unclassified sequences</taxon>
        <taxon>metagenomes</taxon>
        <taxon>organismal metagenomes</taxon>
    </lineage>
</organism>
<reference evidence="1" key="1">
    <citation type="submission" date="2020-03" db="EMBL/GenBank/DDBJ databases">
        <title>The deep terrestrial virosphere.</title>
        <authorList>
            <person name="Holmfeldt K."/>
            <person name="Nilsson E."/>
            <person name="Simone D."/>
            <person name="Lopez-Fernandez M."/>
            <person name="Wu X."/>
            <person name="de Brujin I."/>
            <person name="Lundin D."/>
            <person name="Andersson A."/>
            <person name="Bertilsson S."/>
            <person name="Dopson M."/>
        </authorList>
    </citation>
    <scope>NUCLEOTIDE SEQUENCE</scope>
    <source>
        <strain evidence="1">TM448A00111</strain>
        <strain evidence="2">TM448B00196</strain>
    </source>
</reference>
<dbReference type="SUPFAM" id="SSF49299">
    <property type="entry name" value="PKD domain"/>
    <property type="match status" value="1"/>
</dbReference>
<dbReference type="InterPro" id="IPR035986">
    <property type="entry name" value="PKD_dom_sf"/>
</dbReference>
<evidence type="ECO:0008006" key="3">
    <source>
        <dbReference type="Google" id="ProtNLM"/>
    </source>
</evidence>
<protein>
    <recommendedName>
        <fullName evidence="3">PKD domain-containing protein</fullName>
    </recommendedName>
</protein>
<accession>A0A6H1Z9E0</accession>
<evidence type="ECO:0000313" key="1">
    <source>
        <dbReference type="EMBL" id="QJA44516.1"/>
    </source>
</evidence>
<evidence type="ECO:0000313" key="2">
    <source>
        <dbReference type="EMBL" id="QJH94232.1"/>
    </source>
</evidence>